<keyword evidence="6" id="KW-0175">Coiled coil</keyword>
<name>A0ABP0J2R3_9DINO</name>
<dbReference type="Pfam" id="PF17098">
    <property type="entry name" value="Wtap"/>
    <property type="match status" value="1"/>
</dbReference>
<evidence type="ECO:0000256" key="3">
    <source>
        <dbReference type="ARBA" id="ARBA00022664"/>
    </source>
</evidence>
<sequence length="184" mass="21675">MSQEEEKIMEFQRREYALLSRFAQREREMRKLAQECAEAFHAFDASRKDSLKGAYVDPTVNLEIGLMRQRLRIKDQEIAQVREELQNAQFQPNGIQGKKLLDKCNHLQEENAEIARQLSEEKLQVLRIQLCAERQKRVQLRLGRTKHAASFEEYIDKLKAACRFGERIPSKAPHFDCWRFGQPV</sequence>
<dbReference type="Proteomes" id="UP001642464">
    <property type="component" value="Unassembled WGS sequence"/>
</dbReference>
<evidence type="ECO:0000256" key="4">
    <source>
        <dbReference type="ARBA" id="ARBA00023187"/>
    </source>
</evidence>
<dbReference type="PANTHER" id="PTHR15217:SF0">
    <property type="entry name" value="PRE-MRNA-SPLICING REGULATOR WTAP"/>
    <property type="match status" value="1"/>
</dbReference>
<comment type="similarity">
    <text evidence="2">Belongs to the fl(2)d family.</text>
</comment>
<reference evidence="7 8" key="1">
    <citation type="submission" date="2024-02" db="EMBL/GenBank/DDBJ databases">
        <authorList>
            <person name="Chen Y."/>
            <person name="Shah S."/>
            <person name="Dougan E. K."/>
            <person name="Thang M."/>
            <person name="Chan C."/>
        </authorList>
    </citation>
    <scope>NUCLEOTIDE SEQUENCE [LARGE SCALE GENOMIC DNA]</scope>
</reference>
<gene>
    <name evidence="7" type="ORF">SCF082_LOCUS9897</name>
</gene>
<dbReference type="InterPro" id="IPR033757">
    <property type="entry name" value="WTAP"/>
</dbReference>
<evidence type="ECO:0000256" key="5">
    <source>
        <dbReference type="ARBA" id="ARBA00023242"/>
    </source>
</evidence>
<comment type="subcellular location">
    <subcellularLocation>
        <location evidence="1">Nucleus</location>
    </subcellularLocation>
</comment>
<proteinExistence type="inferred from homology"/>
<evidence type="ECO:0000256" key="2">
    <source>
        <dbReference type="ARBA" id="ARBA00010313"/>
    </source>
</evidence>
<dbReference type="EMBL" id="CAXAMM010005780">
    <property type="protein sequence ID" value="CAK9008529.1"/>
    <property type="molecule type" value="Genomic_DNA"/>
</dbReference>
<protein>
    <submittedName>
        <fullName evidence="7">Pre-mRNA-splicing regulator WTAP (Female-lethal(2)D homolog) (WT1-associated protein) (Wilms tumor 1-associating protein)</fullName>
    </submittedName>
</protein>
<keyword evidence="3" id="KW-0507">mRNA processing</keyword>
<evidence type="ECO:0000313" key="7">
    <source>
        <dbReference type="EMBL" id="CAK9008529.1"/>
    </source>
</evidence>
<organism evidence="7 8">
    <name type="scientific">Durusdinium trenchii</name>
    <dbReference type="NCBI Taxonomy" id="1381693"/>
    <lineage>
        <taxon>Eukaryota</taxon>
        <taxon>Sar</taxon>
        <taxon>Alveolata</taxon>
        <taxon>Dinophyceae</taxon>
        <taxon>Suessiales</taxon>
        <taxon>Symbiodiniaceae</taxon>
        <taxon>Durusdinium</taxon>
    </lineage>
</organism>
<evidence type="ECO:0000256" key="1">
    <source>
        <dbReference type="ARBA" id="ARBA00004123"/>
    </source>
</evidence>
<comment type="caution">
    <text evidence="7">The sequence shown here is derived from an EMBL/GenBank/DDBJ whole genome shotgun (WGS) entry which is preliminary data.</text>
</comment>
<keyword evidence="8" id="KW-1185">Reference proteome</keyword>
<keyword evidence="5" id="KW-0539">Nucleus</keyword>
<evidence type="ECO:0000313" key="8">
    <source>
        <dbReference type="Proteomes" id="UP001642464"/>
    </source>
</evidence>
<feature type="coiled-coil region" evidence="6">
    <location>
        <begin position="71"/>
        <end position="124"/>
    </location>
</feature>
<accession>A0ABP0J2R3</accession>
<dbReference type="PANTHER" id="PTHR15217">
    <property type="entry name" value="WILMS' TUMOR 1-ASSOCIATING PROTEIN"/>
    <property type="match status" value="1"/>
</dbReference>
<keyword evidence="4" id="KW-0508">mRNA splicing</keyword>
<evidence type="ECO:0000256" key="6">
    <source>
        <dbReference type="SAM" id="Coils"/>
    </source>
</evidence>